<sequence length="145" mass="16572">MCTCTVIHSEEQYLSKDVGMFLSNLVNFSVSLFLVFYSVQLSVIWNSDYIDCIFTFLSHFLSPLELSSEVRVQRVISVCYFAKEASCSVLKEDGESKFLALFKEKQEITIEKAMRNKRKCITTVKGMQLFGDSSFLFFGAFVCTL</sequence>
<evidence type="ECO:0000256" key="1">
    <source>
        <dbReference type="SAM" id="Phobius"/>
    </source>
</evidence>
<organism evidence="2 3">
    <name type="scientific">Malus domestica</name>
    <name type="common">Apple</name>
    <name type="synonym">Pyrus malus</name>
    <dbReference type="NCBI Taxonomy" id="3750"/>
    <lineage>
        <taxon>Eukaryota</taxon>
        <taxon>Viridiplantae</taxon>
        <taxon>Streptophyta</taxon>
        <taxon>Embryophyta</taxon>
        <taxon>Tracheophyta</taxon>
        <taxon>Spermatophyta</taxon>
        <taxon>Magnoliopsida</taxon>
        <taxon>eudicotyledons</taxon>
        <taxon>Gunneridae</taxon>
        <taxon>Pentapetalae</taxon>
        <taxon>rosids</taxon>
        <taxon>fabids</taxon>
        <taxon>Rosales</taxon>
        <taxon>Rosaceae</taxon>
        <taxon>Amygdaloideae</taxon>
        <taxon>Maleae</taxon>
        <taxon>Malus</taxon>
    </lineage>
</organism>
<protein>
    <submittedName>
        <fullName evidence="2">Uncharacterized protein</fullName>
    </submittedName>
</protein>
<accession>A0A498ISA4</accession>
<evidence type="ECO:0000313" key="2">
    <source>
        <dbReference type="EMBL" id="RXH86338.1"/>
    </source>
</evidence>
<reference evidence="2 3" key="1">
    <citation type="submission" date="2018-10" db="EMBL/GenBank/DDBJ databases">
        <title>A high-quality apple genome assembly.</title>
        <authorList>
            <person name="Hu J."/>
        </authorList>
    </citation>
    <scope>NUCLEOTIDE SEQUENCE [LARGE SCALE GENOMIC DNA]</scope>
    <source>
        <strain evidence="3">cv. HFTH1</strain>
        <tissue evidence="2">Young leaf</tissue>
    </source>
</reference>
<comment type="caution">
    <text evidence="2">The sequence shown here is derived from an EMBL/GenBank/DDBJ whole genome shotgun (WGS) entry which is preliminary data.</text>
</comment>
<dbReference type="InterPro" id="IPR036877">
    <property type="entry name" value="SUI1_dom_sf"/>
</dbReference>
<gene>
    <name evidence="2" type="ORF">DVH24_017391</name>
</gene>
<keyword evidence="1" id="KW-1133">Transmembrane helix</keyword>
<name>A0A498ISA4_MALDO</name>
<dbReference type="Proteomes" id="UP000290289">
    <property type="component" value="Chromosome 10"/>
</dbReference>
<feature type="transmembrane region" description="Helical" evidence="1">
    <location>
        <begin position="18"/>
        <end position="39"/>
    </location>
</feature>
<dbReference type="AlphaFoldDB" id="A0A498ISA4"/>
<dbReference type="GO" id="GO:0003743">
    <property type="term" value="F:translation initiation factor activity"/>
    <property type="evidence" value="ECO:0007669"/>
    <property type="project" value="InterPro"/>
</dbReference>
<dbReference type="EMBL" id="RDQH01000336">
    <property type="protein sequence ID" value="RXH86338.1"/>
    <property type="molecule type" value="Genomic_DNA"/>
</dbReference>
<evidence type="ECO:0000313" key="3">
    <source>
        <dbReference type="Proteomes" id="UP000290289"/>
    </source>
</evidence>
<keyword evidence="3" id="KW-1185">Reference proteome</keyword>
<dbReference type="SUPFAM" id="SSF55159">
    <property type="entry name" value="eIF1-like"/>
    <property type="match status" value="1"/>
</dbReference>
<keyword evidence="1" id="KW-0472">Membrane</keyword>
<proteinExistence type="predicted"/>
<keyword evidence="1" id="KW-0812">Transmembrane</keyword>